<name>A0A2T4DT70_9BACT</name>
<dbReference type="PANTHER" id="PTHR43280:SF32">
    <property type="entry name" value="TRANSCRIPTIONAL REGULATORY PROTEIN"/>
    <property type="match status" value="1"/>
</dbReference>
<keyword evidence="3" id="KW-0804">Transcription</keyword>
<reference evidence="5 6" key="1">
    <citation type="submission" date="2018-03" db="EMBL/GenBank/DDBJ databases">
        <title>Cross-interface Injection: A General Nanoliter Liquid Handling Method Applied to Single Cells Genome Amplification Automated Nanoliter Liquid Handling Applied to Single Cell Multiple Displacement Amplification.</title>
        <authorList>
            <person name="Yun J."/>
            <person name="Xu P."/>
            <person name="Xu J."/>
            <person name="Dai X."/>
            <person name="Wang Y."/>
            <person name="Zheng X."/>
            <person name="Cao C."/>
            <person name="Yi Q."/>
            <person name="Zhu Y."/>
            <person name="Wang L."/>
            <person name="Dong Z."/>
            <person name="Huang Y."/>
            <person name="Huang L."/>
            <person name="Du W."/>
        </authorList>
    </citation>
    <scope>NUCLEOTIDE SEQUENCE [LARGE SCALE GENOMIC DNA]</scope>
    <source>
        <strain evidence="5 6">Z-D1-2</strain>
    </source>
</reference>
<dbReference type="GO" id="GO:0043565">
    <property type="term" value="F:sequence-specific DNA binding"/>
    <property type="evidence" value="ECO:0007669"/>
    <property type="project" value="InterPro"/>
</dbReference>
<evidence type="ECO:0000256" key="3">
    <source>
        <dbReference type="ARBA" id="ARBA00023163"/>
    </source>
</evidence>
<dbReference type="PROSITE" id="PS01124">
    <property type="entry name" value="HTH_ARAC_FAMILY_2"/>
    <property type="match status" value="1"/>
</dbReference>
<dbReference type="EMBL" id="PYVU01000031">
    <property type="protein sequence ID" value="PTB96908.1"/>
    <property type="molecule type" value="Genomic_DNA"/>
</dbReference>
<dbReference type="Gene3D" id="1.10.10.60">
    <property type="entry name" value="Homeodomain-like"/>
    <property type="match status" value="1"/>
</dbReference>
<keyword evidence="1" id="KW-0805">Transcription regulation</keyword>
<proteinExistence type="predicted"/>
<evidence type="ECO:0000256" key="1">
    <source>
        <dbReference type="ARBA" id="ARBA00023015"/>
    </source>
</evidence>
<comment type="caution">
    <text evidence="5">The sequence shown here is derived from an EMBL/GenBank/DDBJ whole genome shotgun (WGS) entry which is preliminary data.</text>
</comment>
<evidence type="ECO:0000313" key="5">
    <source>
        <dbReference type="EMBL" id="PTB96908.1"/>
    </source>
</evidence>
<evidence type="ECO:0000256" key="2">
    <source>
        <dbReference type="ARBA" id="ARBA00023125"/>
    </source>
</evidence>
<organism evidence="5 6">
    <name type="scientific">Marivirga lumbricoides</name>
    <dbReference type="NCBI Taxonomy" id="1046115"/>
    <lineage>
        <taxon>Bacteria</taxon>
        <taxon>Pseudomonadati</taxon>
        <taxon>Bacteroidota</taxon>
        <taxon>Cytophagia</taxon>
        <taxon>Cytophagales</taxon>
        <taxon>Marivirgaceae</taxon>
        <taxon>Marivirga</taxon>
    </lineage>
</organism>
<dbReference type="AlphaFoldDB" id="A0A2T4DT70"/>
<sequence>MSNDNLTMHFKSIAQLHQKAGLAKPKHPLFSITRFEDFPTIENEDRVKIICDFYQITLKTEAACKIQYGQTMFDFDDGVISCFAPRQVSIIDKDFVFAKKGWQLSIHPDFFRTYPLGQKIHDYSFFEYAVNEALIVSEDEEKSLETIFRQIEKEYLLPIDSFSQDVVVSNIDLLLTYCNRYYNRQFVLRKPKNDSLLARFEKLLNEYYENEVTDKGLPTVASIAAKLNLSPKYLSDCLKSITGQNTLQLIHEKLIEKAKERLSTSQLSVSEIAYDLGFEHPQSFSKFFKTKTQVTPLDFRRSFN</sequence>
<protein>
    <submittedName>
        <fullName evidence="5">AraC family transcriptional regulator</fullName>
    </submittedName>
</protein>
<dbReference type="SUPFAM" id="SSF46689">
    <property type="entry name" value="Homeodomain-like"/>
    <property type="match status" value="1"/>
</dbReference>
<dbReference type="GO" id="GO:0003700">
    <property type="term" value="F:DNA-binding transcription factor activity"/>
    <property type="evidence" value="ECO:0007669"/>
    <property type="project" value="InterPro"/>
</dbReference>
<dbReference type="SMART" id="SM00342">
    <property type="entry name" value="HTH_ARAC"/>
    <property type="match status" value="1"/>
</dbReference>
<accession>A0A2T4DT70</accession>
<dbReference type="PANTHER" id="PTHR43280">
    <property type="entry name" value="ARAC-FAMILY TRANSCRIPTIONAL REGULATOR"/>
    <property type="match status" value="1"/>
</dbReference>
<dbReference type="Proteomes" id="UP000240608">
    <property type="component" value="Unassembled WGS sequence"/>
</dbReference>
<dbReference type="Pfam" id="PF12833">
    <property type="entry name" value="HTH_18"/>
    <property type="match status" value="1"/>
</dbReference>
<feature type="domain" description="HTH araC/xylS-type" evidence="4">
    <location>
        <begin position="202"/>
        <end position="302"/>
    </location>
</feature>
<dbReference type="InterPro" id="IPR009057">
    <property type="entry name" value="Homeodomain-like_sf"/>
</dbReference>
<gene>
    <name evidence="5" type="ORF">C9994_05125</name>
</gene>
<dbReference type="InterPro" id="IPR018060">
    <property type="entry name" value="HTH_AraC"/>
</dbReference>
<keyword evidence="2" id="KW-0238">DNA-binding</keyword>
<evidence type="ECO:0000313" key="6">
    <source>
        <dbReference type="Proteomes" id="UP000240608"/>
    </source>
</evidence>
<evidence type="ECO:0000259" key="4">
    <source>
        <dbReference type="PROSITE" id="PS01124"/>
    </source>
</evidence>